<dbReference type="AlphaFoldDB" id="A0A166AIA0"/>
<proteinExistence type="predicted"/>
<evidence type="ECO:0000313" key="4">
    <source>
        <dbReference type="Proteomes" id="UP000076532"/>
    </source>
</evidence>
<keyword evidence="2" id="KW-0812">Transmembrane</keyword>
<dbReference type="Proteomes" id="UP000076532">
    <property type="component" value="Unassembled WGS sequence"/>
</dbReference>
<feature type="region of interest" description="Disordered" evidence="1">
    <location>
        <begin position="86"/>
        <end position="144"/>
    </location>
</feature>
<reference evidence="3 4" key="1">
    <citation type="journal article" date="2016" name="Mol. Biol. Evol.">
        <title>Comparative Genomics of Early-Diverging Mushroom-Forming Fungi Provides Insights into the Origins of Lignocellulose Decay Capabilities.</title>
        <authorList>
            <person name="Nagy L.G."/>
            <person name="Riley R."/>
            <person name="Tritt A."/>
            <person name="Adam C."/>
            <person name="Daum C."/>
            <person name="Floudas D."/>
            <person name="Sun H."/>
            <person name="Yadav J.S."/>
            <person name="Pangilinan J."/>
            <person name="Larsson K.H."/>
            <person name="Matsuura K."/>
            <person name="Barry K."/>
            <person name="Labutti K."/>
            <person name="Kuo R."/>
            <person name="Ohm R.A."/>
            <person name="Bhattacharya S.S."/>
            <person name="Shirouzu T."/>
            <person name="Yoshinaga Y."/>
            <person name="Martin F.M."/>
            <person name="Grigoriev I.V."/>
            <person name="Hibbett D.S."/>
        </authorList>
    </citation>
    <scope>NUCLEOTIDE SEQUENCE [LARGE SCALE GENOMIC DNA]</scope>
    <source>
        <strain evidence="3 4">CBS 109695</strain>
    </source>
</reference>
<gene>
    <name evidence="3" type="ORF">FIBSPDRAFT_871212</name>
</gene>
<keyword evidence="2" id="KW-0472">Membrane</keyword>
<dbReference type="EMBL" id="KV417660">
    <property type="protein sequence ID" value="KZP11633.1"/>
    <property type="molecule type" value="Genomic_DNA"/>
</dbReference>
<name>A0A166AIA0_9AGAM</name>
<evidence type="ECO:0000313" key="3">
    <source>
        <dbReference type="EMBL" id="KZP11633.1"/>
    </source>
</evidence>
<keyword evidence="4" id="KW-1185">Reference proteome</keyword>
<accession>A0A166AIA0</accession>
<evidence type="ECO:0000256" key="2">
    <source>
        <dbReference type="SAM" id="Phobius"/>
    </source>
</evidence>
<feature type="transmembrane region" description="Helical" evidence="2">
    <location>
        <begin position="37"/>
        <end position="57"/>
    </location>
</feature>
<protein>
    <submittedName>
        <fullName evidence="3">Uncharacterized protein</fullName>
    </submittedName>
</protein>
<organism evidence="3 4">
    <name type="scientific">Athelia psychrophila</name>
    <dbReference type="NCBI Taxonomy" id="1759441"/>
    <lineage>
        <taxon>Eukaryota</taxon>
        <taxon>Fungi</taxon>
        <taxon>Dikarya</taxon>
        <taxon>Basidiomycota</taxon>
        <taxon>Agaricomycotina</taxon>
        <taxon>Agaricomycetes</taxon>
        <taxon>Agaricomycetidae</taxon>
        <taxon>Atheliales</taxon>
        <taxon>Atheliaceae</taxon>
        <taxon>Athelia</taxon>
    </lineage>
</organism>
<keyword evidence="2" id="KW-1133">Transmembrane helix</keyword>
<evidence type="ECO:0000256" key="1">
    <source>
        <dbReference type="SAM" id="MobiDB-lite"/>
    </source>
</evidence>
<feature type="compositionally biased region" description="Pro residues" evidence="1">
    <location>
        <begin position="133"/>
        <end position="144"/>
    </location>
</feature>
<sequence length="144" mass="16166">MRLRASSCSNSHISSLPFKPLTLLFAATLSVDLNAPPILLLTYIHTLFTFIPTYLFPSFSQTHTTPRYTQDQRRVVGAAFLSLRARHTSRRTHQPHADPTPSITSQPRSHDSSHAPWSAMLLPRQHDRTSPTPMRPPAPIFSSV</sequence>